<gene>
    <name evidence="6" type="ORF">B296_00018698</name>
</gene>
<dbReference type="GO" id="GO:0048046">
    <property type="term" value="C:apoplast"/>
    <property type="evidence" value="ECO:0007669"/>
    <property type="project" value="UniProtKB-SubCell"/>
</dbReference>
<organism evidence="6 7">
    <name type="scientific">Ensete ventricosum</name>
    <name type="common">Abyssinian banana</name>
    <name type="synonym">Musa ensete</name>
    <dbReference type="NCBI Taxonomy" id="4639"/>
    <lineage>
        <taxon>Eukaryota</taxon>
        <taxon>Viridiplantae</taxon>
        <taxon>Streptophyta</taxon>
        <taxon>Embryophyta</taxon>
        <taxon>Tracheophyta</taxon>
        <taxon>Spermatophyta</taxon>
        <taxon>Magnoliopsida</taxon>
        <taxon>Liliopsida</taxon>
        <taxon>Zingiberales</taxon>
        <taxon>Musaceae</taxon>
        <taxon>Ensete</taxon>
    </lineage>
</organism>
<proteinExistence type="inferred from homology"/>
<accession>A0A426Z1J3</accession>
<sequence length="356" mass="37952">MTVPCLLGIRTPSLCSESTPIPHTFPSLLGFCCKQTLRATMASSSLGTHGFVLLTLLFAASLFQRSFGGRTLSALVEEQPLAMTYHKGALLTGNVSVNLVFYGKFTAYQRAIISDFVVSLSPLPRRKQYVEPSVATWWKTLAKYYATSRTPLPRLRLGKQVLDETYSLGRSLSDSDLAKLADRGAPRDAINVVLTAEDVVVGRFCMSRCGSHGASPRSRAVGRFAYIWVGNSATQCPGQCAWPFHQPLYGPQTPPLVAPNGDVGVDGMVINLASMLAGAATNPFGDGFFQGPREAALEAATACPGVYAKGAYPGYAGNLLMDPASGASYNAHGVHGRKFLVPALFDPSTSTCSTLV</sequence>
<dbReference type="InterPro" id="IPR006766">
    <property type="entry name" value="EXORDIUM-like"/>
</dbReference>
<name>A0A426Z1J3_ENSVE</name>
<evidence type="ECO:0000313" key="6">
    <source>
        <dbReference type="EMBL" id="RRT57837.1"/>
    </source>
</evidence>
<keyword evidence="2" id="KW-0052">Apoplast</keyword>
<evidence type="ECO:0000256" key="3">
    <source>
        <dbReference type="ARBA" id="ARBA00022525"/>
    </source>
</evidence>
<dbReference type="Pfam" id="PF04674">
    <property type="entry name" value="Phi_1"/>
    <property type="match status" value="1"/>
</dbReference>
<comment type="similarity">
    <text evidence="5">Belongs to the EXORDIUM family.</text>
</comment>
<dbReference type="AlphaFoldDB" id="A0A426Z1J3"/>
<comment type="caution">
    <text evidence="6">The sequence shown here is derived from an EMBL/GenBank/DDBJ whole genome shotgun (WGS) entry which is preliminary data.</text>
</comment>
<dbReference type="Proteomes" id="UP000287651">
    <property type="component" value="Unassembled WGS sequence"/>
</dbReference>
<dbReference type="PANTHER" id="PTHR31279">
    <property type="entry name" value="PROTEIN EXORDIUM-LIKE 5"/>
    <property type="match status" value="1"/>
</dbReference>
<evidence type="ECO:0000256" key="1">
    <source>
        <dbReference type="ARBA" id="ARBA00004271"/>
    </source>
</evidence>
<protein>
    <submittedName>
        <fullName evidence="6">Uncharacterized protein</fullName>
    </submittedName>
</protein>
<dbReference type="PANTHER" id="PTHR31279:SF54">
    <property type="entry name" value="PROTEIN EXORDIUM-RELATED"/>
    <property type="match status" value="1"/>
</dbReference>
<keyword evidence="3" id="KW-0964">Secreted</keyword>
<evidence type="ECO:0000256" key="5">
    <source>
        <dbReference type="ARBA" id="ARBA00023591"/>
    </source>
</evidence>
<evidence type="ECO:0000256" key="2">
    <source>
        <dbReference type="ARBA" id="ARBA00022523"/>
    </source>
</evidence>
<evidence type="ECO:0000313" key="7">
    <source>
        <dbReference type="Proteomes" id="UP000287651"/>
    </source>
</evidence>
<comment type="subcellular location">
    <subcellularLocation>
        <location evidence="1">Secreted</location>
        <location evidence="1">Extracellular space</location>
        <location evidence="1">Apoplast</location>
    </subcellularLocation>
</comment>
<dbReference type="EMBL" id="AMZH03008980">
    <property type="protein sequence ID" value="RRT57837.1"/>
    <property type="molecule type" value="Genomic_DNA"/>
</dbReference>
<reference evidence="6 7" key="1">
    <citation type="journal article" date="2014" name="Agronomy (Basel)">
        <title>A Draft Genome Sequence for Ensete ventricosum, the Drought-Tolerant Tree Against Hunger.</title>
        <authorList>
            <person name="Harrison J."/>
            <person name="Moore K.A."/>
            <person name="Paszkiewicz K."/>
            <person name="Jones T."/>
            <person name="Grant M."/>
            <person name="Ambacheew D."/>
            <person name="Muzemil S."/>
            <person name="Studholme D.J."/>
        </authorList>
    </citation>
    <scope>NUCLEOTIDE SEQUENCE [LARGE SCALE GENOMIC DNA]</scope>
</reference>
<evidence type="ECO:0000256" key="4">
    <source>
        <dbReference type="ARBA" id="ARBA00022729"/>
    </source>
</evidence>
<keyword evidence="4" id="KW-0732">Signal</keyword>